<keyword evidence="1" id="KW-0479">Metal-binding</keyword>
<organism evidence="10 11">
    <name type="scientific">Porites lobata</name>
    <dbReference type="NCBI Taxonomy" id="104759"/>
    <lineage>
        <taxon>Eukaryota</taxon>
        <taxon>Metazoa</taxon>
        <taxon>Cnidaria</taxon>
        <taxon>Anthozoa</taxon>
        <taxon>Hexacorallia</taxon>
        <taxon>Scleractinia</taxon>
        <taxon>Fungiina</taxon>
        <taxon>Poritidae</taxon>
        <taxon>Porites</taxon>
    </lineage>
</organism>
<dbReference type="SMART" id="SM00336">
    <property type="entry name" value="BBOX"/>
    <property type="match status" value="2"/>
</dbReference>
<keyword evidence="7" id="KW-0175">Coiled coil</keyword>
<reference evidence="10 11" key="1">
    <citation type="submission" date="2022-05" db="EMBL/GenBank/DDBJ databases">
        <authorList>
            <consortium name="Genoscope - CEA"/>
            <person name="William W."/>
        </authorList>
    </citation>
    <scope>NUCLEOTIDE SEQUENCE [LARGE SCALE GENOMIC DNA]</scope>
</reference>
<dbReference type="SUPFAM" id="SSF63829">
    <property type="entry name" value="Calcium-dependent phosphotriesterase"/>
    <property type="match status" value="1"/>
</dbReference>
<dbReference type="Pfam" id="PF00643">
    <property type="entry name" value="zf-B_box"/>
    <property type="match status" value="1"/>
</dbReference>
<evidence type="ECO:0000313" key="11">
    <source>
        <dbReference type="Proteomes" id="UP001159405"/>
    </source>
</evidence>
<dbReference type="InterPro" id="IPR001258">
    <property type="entry name" value="NHL_repeat"/>
</dbReference>
<evidence type="ECO:0000313" key="10">
    <source>
        <dbReference type="EMBL" id="CAH3042967.1"/>
    </source>
</evidence>
<evidence type="ECO:0000259" key="9">
    <source>
        <dbReference type="PROSITE" id="PS50119"/>
    </source>
</evidence>
<evidence type="ECO:0000256" key="1">
    <source>
        <dbReference type="ARBA" id="ARBA00022723"/>
    </source>
</evidence>
<evidence type="ECO:0000256" key="4">
    <source>
        <dbReference type="ARBA" id="ARBA00022833"/>
    </source>
</evidence>
<dbReference type="Gene3D" id="3.30.160.60">
    <property type="entry name" value="Classic Zinc Finger"/>
    <property type="match status" value="1"/>
</dbReference>
<dbReference type="InterPro" id="IPR017907">
    <property type="entry name" value="Znf_RING_CS"/>
</dbReference>
<keyword evidence="2" id="KW-0677">Repeat</keyword>
<name>A0ABN8NAB3_9CNID</name>
<evidence type="ECO:0000256" key="7">
    <source>
        <dbReference type="SAM" id="Coils"/>
    </source>
</evidence>
<dbReference type="PANTHER" id="PTHR25462:SF296">
    <property type="entry name" value="MEIOTIC P26, ISOFORM F"/>
    <property type="match status" value="1"/>
</dbReference>
<feature type="coiled-coil region" evidence="7">
    <location>
        <begin position="198"/>
        <end position="232"/>
    </location>
</feature>
<dbReference type="SUPFAM" id="SSF57845">
    <property type="entry name" value="B-box zinc-binding domain"/>
    <property type="match status" value="1"/>
</dbReference>
<keyword evidence="3 5" id="KW-0863">Zinc-finger</keyword>
<dbReference type="PROSITE" id="PS50089">
    <property type="entry name" value="ZF_RING_2"/>
    <property type="match status" value="1"/>
</dbReference>
<dbReference type="InterPro" id="IPR018957">
    <property type="entry name" value="Znf_C3HC4_RING-type"/>
</dbReference>
<dbReference type="Proteomes" id="UP001159405">
    <property type="component" value="Unassembled WGS sequence"/>
</dbReference>
<evidence type="ECO:0000256" key="2">
    <source>
        <dbReference type="ARBA" id="ARBA00022737"/>
    </source>
</evidence>
<evidence type="ECO:0000256" key="5">
    <source>
        <dbReference type="PROSITE-ProRule" id="PRU00024"/>
    </source>
</evidence>
<evidence type="ECO:0000259" key="8">
    <source>
        <dbReference type="PROSITE" id="PS50089"/>
    </source>
</evidence>
<accession>A0ABN8NAB3</accession>
<proteinExistence type="predicted"/>
<feature type="domain" description="B box-type" evidence="9">
    <location>
        <begin position="147"/>
        <end position="190"/>
    </location>
</feature>
<dbReference type="CDD" id="cd19756">
    <property type="entry name" value="Bbox2"/>
    <property type="match status" value="1"/>
</dbReference>
<dbReference type="SUPFAM" id="SSF57850">
    <property type="entry name" value="RING/U-box"/>
    <property type="match status" value="1"/>
</dbReference>
<dbReference type="InterPro" id="IPR047153">
    <property type="entry name" value="TRIM45/56/19-like"/>
</dbReference>
<keyword evidence="11" id="KW-1185">Reference proteome</keyword>
<comment type="caution">
    <text evidence="10">The sequence shown here is derived from an EMBL/GenBank/DDBJ whole genome shotgun (WGS) entry which is preliminary data.</text>
</comment>
<protein>
    <submittedName>
        <fullName evidence="10">Uncharacterized protein</fullName>
    </submittedName>
</protein>
<dbReference type="PROSITE" id="PS50119">
    <property type="entry name" value="ZF_BBOX"/>
    <property type="match status" value="2"/>
</dbReference>
<dbReference type="PANTHER" id="PTHR25462">
    <property type="entry name" value="BONUS, ISOFORM C-RELATED"/>
    <property type="match status" value="1"/>
</dbReference>
<dbReference type="PROSITE" id="PS00518">
    <property type="entry name" value="ZF_RING_1"/>
    <property type="match status" value="1"/>
</dbReference>
<dbReference type="Gene3D" id="3.30.40.10">
    <property type="entry name" value="Zinc/RING finger domain, C3HC4 (zinc finger)"/>
    <property type="match status" value="1"/>
</dbReference>
<dbReference type="EMBL" id="CALNXK010000010">
    <property type="protein sequence ID" value="CAH3042967.1"/>
    <property type="molecule type" value="Genomic_DNA"/>
</dbReference>
<evidence type="ECO:0000256" key="6">
    <source>
        <dbReference type="PROSITE-ProRule" id="PRU00504"/>
    </source>
</evidence>
<dbReference type="Gene3D" id="2.120.10.30">
    <property type="entry name" value="TolB, C-terminal domain"/>
    <property type="match status" value="1"/>
</dbReference>
<keyword evidence="4" id="KW-0862">Zinc</keyword>
<dbReference type="InterPro" id="IPR013083">
    <property type="entry name" value="Znf_RING/FYVE/PHD"/>
</dbReference>
<dbReference type="SMART" id="SM00184">
    <property type="entry name" value="RING"/>
    <property type="match status" value="2"/>
</dbReference>
<dbReference type="PROSITE" id="PS51125">
    <property type="entry name" value="NHL"/>
    <property type="match status" value="1"/>
</dbReference>
<sequence length="701" mass="79130">MDVRQCWVDYTRTKCHLCLKALNNPRTLPCLHSFCLNCLENLVHVDGTQLQGEVECPTCMSPFQVSEEFIDDLPIPFLSGRFKDTLLNEVIQGNIICSNCEGGMAAISFCYVCRHYFCFRCDQAHHRLEYTRGHRNILLENVHSLLRRLAMCREENHEEEPLSLYCQECRKCVCQVCYEESHWQHVVENVQDATEPKKQQINETLVQLEREIAALNEKIKESQETFETRKEEINAARRIVEAYVNEAIRSLEKHKEAMLTELDDIYAKLQQRHAAKQGQLGLLVQQLKNPVKYGKGILKRNYDVEILKEREAVINRCVYLLISRQDWDSFQFPCVKYIVDKKTSFENVRDLRLGQVIVSNAGPIESPSNVHVSSLPVYQRALQLESDAYLDESSSSSGIAVCETSANIAVADRSLDVQVTAPHQYERVGQLGSDGFGHGTYWSPCGIAICKTSGNIAVADDIRRRLTIFSSESKYLRHFGDVRDHSKNLMSPKSVAFRSSGEIVVVDSCKMILCSNRGVFLNYVLGVALPESVSTSSNGQMIVCDQREATVKVLHAEGGLVKSFSSDRTLDGQPSFAIKDGDKIFVSYPKAHCVKVFSDNGAFLYDIGTKGCEREMLDKPQGLAIDRFNNLVVCDSNKSRLQVYKPDGRHVATVEGENSKLVSPQFVAVSKDGHLFVTDSGWKSGQPFNLDAKRTCIHIFY</sequence>
<feature type="domain" description="RING-type" evidence="8">
    <location>
        <begin position="15"/>
        <end position="59"/>
    </location>
</feature>
<dbReference type="InterPro" id="IPR001841">
    <property type="entry name" value="Znf_RING"/>
</dbReference>
<feature type="repeat" description="NHL" evidence="6">
    <location>
        <begin position="607"/>
        <end position="647"/>
    </location>
</feature>
<dbReference type="CDD" id="cd05819">
    <property type="entry name" value="NHL"/>
    <property type="match status" value="1"/>
</dbReference>
<dbReference type="InterPro" id="IPR000315">
    <property type="entry name" value="Znf_B-box"/>
</dbReference>
<gene>
    <name evidence="10" type="ORF">PLOB_00000775</name>
</gene>
<dbReference type="InterPro" id="IPR011042">
    <property type="entry name" value="6-blade_b-propeller_TolB-like"/>
</dbReference>
<feature type="domain" description="B box-type" evidence="9">
    <location>
        <begin position="92"/>
        <end position="139"/>
    </location>
</feature>
<evidence type="ECO:0000256" key="3">
    <source>
        <dbReference type="ARBA" id="ARBA00022771"/>
    </source>
</evidence>
<dbReference type="Pfam" id="PF00097">
    <property type="entry name" value="zf-C3HC4"/>
    <property type="match status" value="1"/>
</dbReference>